<dbReference type="Gene3D" id="1.10.10.10">
    <property type="entry name" value="Winged helix-like DNA-binding domain superfamily/Winged helix DNA-binding domain"/>
    <property type="match status" value="1"/>
</dbReference>
<dbReference type="InterPro" id="IPR014327">
    <property type="entry name" value="RNA_pol_sigma70_bacteroid"/>
</dbReference>
<feature type="domain" description="RNA polymerase sigma factor 70 region 4 type 2" evidence="6">
    <location>
        <begin position="117"/>
        <end position="168"/>
    </location>
</feature>
<dbReference type="GO" id="GO:0006352">
    <property type="term" value="P:DNA-templated transcription initiation"/>
    <property type="evidence" value="ECO:0007669"/>
    <property type="project" value="InterPro"/>
</dbReference>
<evidence type="ECO:0000256" key="2">
    <source>
        <dbReference type="ARBA" id="ARBA00023015"/>
    </source>
</evidence>
<dbReference type="Gene3D" id="1.10.1740.10">
    <property type="match status" value="1"/>
</dbReference>
<feature type="domain" description="RNA polymerase sigma-70 region 2" evidence="5">
    <location>
        <begin position="21"/>
        <end position="85"/>
    </location>
</feature>
<comment type="caution">
    <text evidence="7">The sequence shown here is derived from an EMBL/GenBank/DDBJ whole genome shotgun (WGS) entry which is preliminary data.</text>
</comment>
<keyword evidence="3" id="KW-0731">Sigma factor</keyword>
<dbReference type="InterPro" id="IPR013325">
    <property type="entry name" value="RNA_pol_sigma_r2"/>
</dbReference>
<evidence type="ECO:0000259" key="6">
    <source>
        <dbReference type="Pfam" id="PF08281"/>
    </source>
</evidence>
<dbReference type="AlphaFoldDB" id="A0A327QVE6"/>
<evidence type="ECO:0000256" key="1">
    <source>
        <dbReference type="ARBA" id="ARBA00010641"/>
    </source>
</evidence>
<dbReference type="InterPro" id="IPR039425">
    <property type="entry name" value="RNA_pol_sigma-70-like"/>
</dbReference>
<dbReference type="InterPro" id="IPR014284">
    <property type="entry name" value="RNA_pol_sigma-70_dom"/>
</dbReference>
<accession>A0A327QVE6</accession>
<dbReference type="InterPro" id="IPR013324">
    <property type="entry name" value="RNA_pol_sigma_r3/r4-like"/>
</dbReference>
<comment type="similarity">
    <text evidence="1">Belongs to the sigma-70 factor family. ECF subfamily.</text>
</comment>
<dbReference type="Proteomes" id="UP000249547">
    <property type="component" value="Unassembled WGS sequence"/>
</dbReference>
<dbReference type="Pfam" id="PF08281">
    <property type="entry name" value="Sigma70_r4_2"/>
    <property type="match status" value="1"/>
</dbReference>
<keyword evidence="4" id="KW-0804">Transcription</keyword>
<dbReference type="RefSeq" id="WP_111596456.1">
    <property type="nucleotide sequence ID" value="NZ_QLLL01000002.1"/>
</dbReference>
<dbReference type="PRINTS" id="PR00038">
    <property type="entry name" value="HTHLUXR"/>
</dbReference>
<organism evidence="7 8">
    <name type="scientific">Chitinophaga skermanii</name>
    <dbReference type="NCBI Taxonomy" id="331697"/>
    <lineage>
        <taxon>Bacteria</taxon>
        <taxon>Pseudomonadati</taxon>
        <taxon>Bacteroidota</taxon>
        <taxon>Chitinophagia</taxon>
        <taxon>Chitinophagales</taxon>
        <taxon>Chitinophagaceae</taxon>
        <taxon>Chitinophaga</taxon>
    </lineage>
</organism>
<evidence type="ECO:0000259" key="5">
    <source>
        <dbReference type="Pfam" id="PF04542"/>
    </source>
</evidence>
<name>A0A327QVE6_9BACT</name>
<evidence type="ECO:0000313" key="7">
    <source>
        <dbReference type="EMBL" id="RAJ08291.1"/>
    </source>
</evidence>
<dbReference type="PANTHER" id="PTHR43133:SF46">
    <property type="entry name" value="RNA POLYMERASE SIGMA-70 FACTOR ECF SUBFAMILY"/>
    <property type="match status" value="1"/>
</dbReference>
<dbReference type="GO" id="GO:0003677">
    <property type="term" value="F:DNA binding"/>
    <property type="evidence" value="ECO:0007669"/>
    <property type="project" value="InterPro"/>
</dbReference>
<dbReference type="InterPro" id="IPR013249">
    <property type="entry name" value="RNA_pol_sigma70_r4_t2"/>
</dbReference>
<dbReference type="InterPro" id="IPR007627">
    <property type="entry name" value="RNA_pol_sigma70_r2"/>
</dbReference>
<dbReference type="SUPFAM" id="SSF88946">
    <property type="entry name" value="Sigma2 domain of RNA polymerase sigma factors"/>
    <property type="match status" value="1"/>
</dbReference>
<protein>
    <submittedName>
        <fullName evidence="7">RNA polymerase sigma-70 factor (ECF subfamily)</fullName>
    </submittedName>
</protein>
<dbReference type="GO" id="GO:0016987">
    <property type="term" value="F:sigma factor activity"/>
    <property type="evidence" value="ECO:0007669"/>
    <property type="project" value="UniProtKB-KW"/>
</dbReference>
<reference evidence="7 8" key="1">
    <citation type="submission" date="2018-06" db="EMBL/GenBank/DDBJ databases">
        <title>Genomic Encyclopedia of Archaeal and Bacterial Type Strains, Phase II (KMG-II): from individual species to whole genera.</title>
        <authorList>
            <person name="Goeker M."/>
        </authorList>
    </citation>
    <scope>NUCLEOTIDE SEQUENCE [LARGE SCALE GENOMIC DNA]</scope>
    <source>
        <strain evidence="7 8">DSM 23857</strain>
    </source>
</reference>
<dbReference type="InterPro" id="IPR036388">
    <property type="entry name" value="WH-like_DNA-bd_sf"/>
</dbReference>
<dbReference type="SUPFAM" id="SSF88659">
    <property type="entry name" value="Sigma3 and sigma4 domains of RNA polymerase sigma factors"/>
    <property type="match status" value="1"/>
</dbReference>
<evidence type="ECO:0000256" key="4">
    <source>
        <dbReference type="ARBA" id="ARBA00023163"/>
    </source>
</evidence>
<keyword evidence="8" id="KW-1185">Reference proteome</keyword>
<dbReference type="NCBIfam" id="TIGR02985">
    <property type="entry name" value="Sig70_bacteroi1"/>
    <property type="match status" value="1"/>
</dbReference>
<gene>
    <name evidence="7" type="ORF">LX64_00938</name>
</gene>
<dbReference type="OrthoDB" id="665113at2"/>
<dbReference type="NCBIfam" id="TIGR02937">
    <property type="entry name" value="sigma70-ECF"/>
    <property type="match status" value="1"/>
</dbReference>
<sequence>MHAPQDHITTEVTEAIFTAAYQSYGLQLLRTSFHVLQDEHAAQEVVQDVFTSLWQNRTTRRIEGNIEHYLVRAVRLKSFQYLRDKLSHAAHEANYAQCAMQCEAGTENTVLYRNLSECIQKAVCKMPQQCREVFTLKREAGLMNREIAAKLEVSEKTVENHITRAHKFLKSQLSSLFMVFFQIFLLSR</sequence>
<evidence type="ECO:0000313" key="8">
    <source>
        <dbReference type="Proteomes" id="UP000249547"/>
    </source>
</evidence>
<proteinExistence type="inferred from homology"/>
<evidence type="ECO:0000256" key="3">
    <source>
        <dbReference type="ARBA" id="ARBA00023082"/>
    </source>
</evidence>
<dbReference type="InterPro" id="IPR000792">
    <property type="entry name" value="Tscrpt_reg_LuxR_C"/>
</dbReference>
<dbReference type="Pfam" id="PF04542">
    <property type="entry name" value="Sigma70_r2"/>
    <property type="match status" value="1"/>
</dbReference>
<keyword evidence="2" id="KW-0805">Transcription regulation</keyword>
<dbReference type="PANTHER" id="PTHR43133">
    <property type="entry name" value="RNA POLYMERASE ECF-TYPE SIGMA FACTO"/>
    <property type="match status" value="1"/>
</dbReference>
<dbReference type="EMBL" id="QLLL01000002">
    <property type="protein sequence ID" value="RAJ08291.1"/>
    <property type="molecule type" value="Genomic_DNA"/>
</dbReference>